<feature type="domain" description="Phosphate acetyl/butaryl transferase" evidence="4">
    <location>
        <begin position="243"/>
        <end position="457"/>
    </location>
</feature>
<accession>A0A1I6XG48</accession>
<dbReference type="EMBL" id="FPAQ01000002">
    <property type="protein sequence ID" value="SFT37270.1"/>
    <property type="molecule type" value="Genomic_DNA"/>
</dbReference>
<evidence type="ECO:0000259" key="5">
    <source>
        <dbReference type="Pfam" id="PF01575"/>
    </source>
</evidence>
<dbReference type="RefSeq" id="WP_089846581.1">
    <property type="nucleotide sequence ID" value="NZ_FPAQ01000002.1"/>
</dbReference>
<dbReference type="Gene3D" id="3.40.718.10">
    <property type="entry name" value="Isopropylmalate Dehydrogenase"/>
    <property type="match status" value="1"/>
</dbReference>
<organism evidence="6 7">
    <name type="scientific">Halomonas saccharevitans</name>
    <dbReference type="NCBI Taxonomy" id="416872"/>
    <lineage>
        <taxon>Bacteria</taxon>
        <taxon>Pseudomonadati</taxon>
        <taxon>Pseudomonadota</taxon>
        <taxon>Gammaproteobacteria</taxon>
        <taxon>Oceanospirillales</taxon>
        <taxon>Halomonadaceae</taxon>
        <taxon>Halomonas</taxon>
    </lineage>
</organism>
<name>A0A1I6XG48_9GAMM</name>
<keyword evidence="2" id="KW-0456">Lyase</keyword>
<dbReference type="GO" id="GO:0016746">
    <property type="term" value="F:acyltransferase activity"/>
    <property type="evidence" value="ECO:0007669"/>
    <property type="project" value="UniProtKB-KW"/>
</dbReference>
<keyword evidence="1 6" id="KW-0808">Transferase</keyword>
<dbReference type="InterPro" id="IPR050500">
    <property type="entry name" value="Phos_Acetyltrans/Butyryltrans"/>
</dbReference>
<dbReference type="Pfam" id="PF01515">
    <property type="entry name" value="PTA_PTB"/>
    <property type="match status" value="1"/>
</dbReference>
<dbReference type="NCBIfam" id="NF008852">
    <property type="entry name" value="PRK11890.1"/>
    <property type="match status" value="1"/>
</dbReference>
<dbReference type="PANTHER" id="PTHR43356:SF2">
    <property type="entry name" value="PHOSPHATE ACETYLTRANSFERASE"/>
    <property type="match status" value="1"/>
</dbReference>
<evidence type="ECO:0000313" key="6">
    <source>
        <dbReference type="EMBL" id="SFT37270.1"/>
    </source>
</evidence>
<feature type="domain" description="MaoC-like" evidence="5">
    <location>
        <begin position="28"/>
        <end position="122"/>
    </location>
</feature>
<evidence type="ECO:0000313" key="7">
    <source>
        <dbReference type="Proteomes" id="UP000199594"/>
    </source>
</evidence>
<protein>
    <submittedName>
        <fullName evidence="6">Phosphate acetyltransferase</fullName>
    </submittedName>
</protein>
<dbReference type="PANTHER" id="PTHR43356">
    <property type="entry name" value="PHOSPHATE ACETYLTRANSFERASE"/>
    <property type="match status" value="1"/>
</dbReference>
<sequence>MPATSDDGLIENRTFDEIRIGDQACLEKRLTMEDIKLFAIMSGDVNPAHVDDDFARSTRFQEVIAHGMWGGALISTVLGTQLPGPGTIYMGQTLSFHAPVNLGDVLKVCVRVTAKDEAKKQLDLECRCENQKGKVVIDGQAHVLAPTEKIRRPRTAMPEVRLAERGRLHEILSAADHPEPIVMAVVHPVDRESLLGAVAAAEHGLIVPLLVGPAGKIRAAADAAEVDIRDIEVIDTPHSHAAAEKAVALVREGRAASLMKGALHTDELMREVFKRESGLRTERCISHVMAFDVPTYPRPLFITDAAINIYPTLAHKRDIVQNVIELAQALGNADPKVAILSAVETINPKITSTLDAAALCKMAERGQITGGTLDGPLAFDNAVSEAAAEAKHIVSPVAGKADILVAPDLEAANMLMKQLTYLADATGAGIVLGARVPIVLTSRADEAITRMASCALALLLADHQQRQGAAPQQER</sequence>
<reference evidence="6 7" key="1">
    <citation type="submission" date="2016-10" db="EMBL/GenBank/DDBJ databases">
        <authorList>
            <person name="de Groot N.N."/>
        </authorList>
    </citation>
    <scope>NUCLEOTIDE SEQUENCE [LARGE SCALE GENOMIC DNA]</scope>
    <source>
        <strain evidence="6 7">CGMCC 1.6493</strain>
    </source>
</reference>
<dbReference type="Gene3D" id="3.10.129.10">
    <property type="entry name" value="Hotdog Thioesterase"/>
    <property type="match status" value="1"/>
</dbReference>
<dbReference type="CDD" id="cd03449">
    <property type="entry name" value="R_hydratase"/>
    <property type="match status" value="1"/>
</dbReference>
<dbReference type="NCBIfam" id="NF006045">
    <property type="entry name" value="PRK08190.1"/>
    <property type="match status" value="1"/>
</dbReference>
<evidence type="ECO:0000256" key="3">
    <source>
        <dbReference type="ARBA" id="ARBA00023315"/>
    </source>
</evidence>
<evidence type="ECO:0000256" key="2">
    <source>
        <dbReference type="ARBA" id="ARBA00023239"/>
    </source>
</evidence>
<dbReference type="Pfam" id="PF01575">
    <property type="entry name" value="MaoC_dehydratas"/>
    <property type="match status" value="1"/>
</dbReference>
<keyword evidence="3" id="KW-0012">Acyltransferase</keyword>
<dbReference type="SUPFAM" id="SSF53659">
    <property type="entry name" value="Isocitrate/Isopropylmalate dehydrogenase-like"/>
    <property type="match status" value="1"/>
</dbReference>
<dbReference type="Proteomes" id="UP000199594">
    <property type="component" value="Unassembled WGS sequence"/>
</dbReference>
<dbReference type="InterPro" id="IPR002505">
    <property type="entry name" value="PTA_PTB"/>
</dbReference>
<dbReference type="FunFam" id="3.10.129.10:FF:000042">
    <property type="entry name" value="MaoC domain protein dehydratase"/>
    <property type="match status" value="1"/>
</dbReference>
<dbReference type="AlphaFoldDB" id="A0A1I6XG48"/>
<evidence type="ECO:0000259" key="4">
    <source>
        <dbReference type="Pfam" id="PF01515"/>
    </source>
</evidence>
<proteinExistence type="predicted"/>
<dbReference type="SUPFAM" id="SSF54637">
    <property type="entry name" value="Thioesterase/thiol ester dehydrase-isomerase"/>
    <property type="match status" value="1"/>
</dbReference>
<dbReference type="InterPro" id="IPR002539">
    <property type="entry name" value="MaoC-like_dom"/>
</dbReference>
<dbReference type="OrthoDB" id="9774179at2"/>
<dbReference type="InterPro" id="IPR029069">
    <property type="entry name" value="HotDog_dom_sf"/>
</dbReference>
<gene>
    <name evidence="6" type="ORF">SAMN04487956_102137</name>
</gene>
<evidence type="ECO:0000256" key="1">
    <source>
        <dbReference type="ARBA" id="ARBA00022679"/>
    </source>
</evidence>
<dbReference type="GO" id="GO:0016836">
    <property type="term" value="F:hydro-lyase activity"/>
    <property type="evidence" value="ECO:0007669"/>
    <property type="project" value="UniProtKB-ARBA"/>
</dbReference>